<keyword evidence="3" id="KW-1185">Reference proteome</keyword>
<sequence length="369" mass="41700">MVTNPIEYERDPVTGAPILRKIHYSPIQAVPIALYTPQFYITTPPAPTPAPLPAPTPAPPAPVQQTYTYQYPTAPQSTVYYHSPAPPAAPLPPAQNYGGYAWTSPSPAAAPQGLPAVDPVWRTAFHSYYPEVIPYNNGLGYHTDASPYQGTVMLPSPRSSPYISNNLFPEDINPFAWIDSVPEPERSWTTRMADWFMGRNTQIGQHEEFYQEISVHRCLDKRGDLVQWNISHPPYTVYISSAPDPHCSAFDPPLSSARVICALFPWVIDVKARHGYPFITVMSLLGDIYQALRHGIGREAYESFSPRFREQVKEAYYRRCYSIPDEAAWEYALRKGVKRVDFTLNKKMFGGIVQVRNMMMTFEIKLLPV</sequence>
<accession>A0A164PBB9</accession>
<dbReference type="Proteomes" id="UP000076722">
    <property type="component" value="Unassembled WGS sequence"/>
</dbReference>
<dbReference type="InterPro" id="IPR046522">
    <property type="entry name" value="DUF6699"/>
</dbReference>
<reference evidence="2 3" key="1">
    <citation type="journal article" date="2016" name="Mol. Biol. Evol.">
        <title>Comparative Genomics of Early-Diverging Mushroom-Forming Fungi Provides Insights into the Origins of Lignocellulose Decay Capabilities.</title>
        <authorList>
            <person name="Nagy L.G."/>
            <person name="Riley R."/>
            <person name="Tritt A."/>
            <person name="Adam C."/>
            <person name="Daum C."/>
            <person name="Floudas D."/>
            <person name="Sun H."/>
            <person name="Yadav J.S."/>
            <person name="Pangilinan J."/>
            <person name="Larsson K.H."/>
            <person name="Matsuura K."/>
            <person name="Barry K."/>
            <person name="Labutti K."/>
            <person name="Kuo R."/>
            <person name="Ohm R.A."/>
            <person name="Bhattacharya S.S."/>
            <person name="Shirouzu T."/>
            <person name="Yoshinaga Y."/>
            <person name="Martin F.M."/>
            <person name="Grigoriev I.V."/>
            <person name="Hibbett D.S."/>
        </authorList>
    </citation>
    <scope>NUCLEOTIDE SEQUENCE [LARGE SCALE GENOMIC DNA]</scope>
    <source>
        <strain evidence="2 3">HHB9708</strain>
    </source>
</reference>
<dbReference type="AlphaFoldDB" id="A0A164PBB9"/>
<protein>
    <recommendedName>
        <fullName evidence="1">DUF6699 domain-containing protein</fullName>
    </recommendedName>
</protein>
<dbReference type="OrthoDB" id="3172906at2759"/>
<evidence type="ECO:0000313" key="2">
    <source>
        <dbReference type="EMBL" id="KZS88553.1"/>
    </source>
</evidence>
<evidence type="ECO:0000313" key="3">
    <source>
        <dbReference type="Proteomes" id="UP000076722"/>
    </source>
</evidence>
<organism evidence="2 3">
    <name type="scientific">Sistotremastrum niveocremeum HHB9708</name>
    <dbReference type="NCBI Taxonomy" id="1314777"/>
    <lineage>
        <taxon>Eukaryota</taxon>
        <taxon>Fungi</taxon>
        <taxon>Dikarya</taxon>
        <taxon>Basidiomycota</taxon>
        <taxon>Agaricomycotina</taxon>
        <taxon>Agaricomycetes</taxon>
        <taxon>Sistotremastrales</taxon>
        <taxon>Sistotremastraceae</taxon>
        <taxon>Sertulicium</taxon>
        <taxon>Sertulicium niveocremeum</taxon>
    </lineage>
</organism>
<gene>
    <name evidence="2" type="ORF">SISNIDRAFT_459593</name>
</gene>
<dbReference type="Pfam" id="PF20415">
    <property type="entry name" value="DUF6699"/>
    <property type="match status" value="1"/>
</dbReference>
<proteinExistence type="predicted"/>
<evidence type="ECO:0000259" key="1">
    <source>
        <dbReference type="Pfam" id="PF20415"/>
    </source>
</evidence>
<name>A0A164PBB9_9AGAM</name>
<feature type="domain" description="DUF6699" evidence="1">
    <location>
        <begin position="227"/>
        <end position="354"/>
    </location>
</feature>
<dbReference type="EMBL" id="KV419435">
    <property type="protein sequence ID" value="KZS88553.1"/>
    <property type="molecule type" value="Genomic_DNA"/>
</dbReference>